<name>A0A9W4D752_BLUGR</name>
<keyword evidence="1" id="KW-0479">Metal-binding</keyword>
<evidence type="ECO:0000313" key="6">
    <source>
        <dbReference type="EMBL" id="CAD6506110.1"/>
    </source>
</evidence>
<dbReference type="GO" id="GO:0006355">
    <property type="term" value="P:regulation of DNA-templated transcription"/>
    <property type="evidence" value="ECO:0007669"/>
    <property type="project" value="InterPro"/>
</dbReference>
<dbReference type="GO" id="GO:0008270">
    <property type="term" value="F:zinc ion binding"/>
    <property type="evidence" value="ECO:0007669"/>
    <property type="project" value="UniProtKB-KW"/>
</dbReference>
<dbReference type="PROSITE" id="PS01359">
    <property type="entry name" value="ZF_PHD_1"/>
    <property type="match status" value="1"/>
</dbReference>
<evidence type="ECO:0000259" key="5">
    <source>
        <dbReference type="SMART" id="SM00249"/>
    </source>
</evidence>
<dbReference type="Proteomes" id="UP000683417">
    <property type="component" value="Unassembled WGS sequence"/>
</dbReference>
<dbReference type="InterPro" id="IPR001965">
    <property type="entry name" value="Znf_PHD"/>
</dbReference>
<evidence type="ECO:0000256" key="2">
    <source>
        <dbReference type="ARBA" id="ARBA00022771"/>
    </source>
</evidence>
<dbReference type="AlphaFoldDB" id="A0A9W4D752"/>
<keyword evidence="2" id="KW-0863">Zinc-finger</keyword>
<dbReference type="GO" id="GO:0031213">
    <property type="term" value="C:RSF complex"/>
    <property type="evidence" value="ECO:0007669"/>
    <property type="project" value="InterPro"/>
</dbReference>
<dbReference type="PANTHER" id="PTHR14296:SF3">
    <property type="entry name" value="DIKAR, ISOFORM F"/>
    <property type="match status" value="1"/>
</dbReference>
<sequence length="852" mass="96851">MVSRKRARQEPMAEEPSEDTSLLYRVRNMWEFANLAQWISLFGKAVKLKDDLDVECIESECMNPSSTLLSEIGLALLKFVSSHRGLTPEIFDEYTRRQYLAKAPHCNPFGENETPAKFNDFDVFTKIKVLQKLTQWTMGNSERIREKSLEQIDTEQTRWRTETFGLDSENRTYIVLADNRLYRQTNLQQDPPMKRPKKVSRKSKSIRRCSRRTKELRSNHIGDEIGGDENGESVQVEVPGLIEEKHEGLGFMKWECIAVSYDDYCAFLSSIEKSRDPNEKLLRKKIIEDVLPELEKLEQSRRRKQAQKEREMLAIEKAACAKRSSRIAGRLAQQKKDEAQNTERKRIAELELATKKQNKWNQLESEYSRTPTREQRHKERIARRITQEVETSNQSNIAGKYEDGERELVEHFIKKETRRNKIEPRKVKKDDDWTLDCICGAFGQIDDGTHSIACDKCSTWQHSSCVKITKEEADMDNFSFTCSTCKRRDEDIKRAKNQPSIKIKIKCPSLYSSPLITNRILSLPTTSDIHSSVESNHPLQKNSPKDISLDVHGFSNEQSLEDLQLKCNNSPAICKDVCSQNRDLEITNHQNLTEAMELTKIVSDPISSYLDSQNNSENASYTNLPVFEAPQQQSQDQDLMPLPHSSRINPNQNEPRCPLITGMLYPKDKSILNSNHNFATSPTKFSKLNGSDNPNSNLVHIPNLQHTSCQTQSNVIDNKNFISSKQQSPIAVIPNLTLTSNPIPTLASPNNPNLNPSNTYGSPSLIPPHSPLRLSLNTEGHEFDHTSALPPAKTGISPVKTSPLRVSDTDISFSPPAPTILPPVATLIPSPKLDYICPPVKSSEPERTRTAY</sequence>
<feature type="domain" description="Zinc finger PHD-type" evidence="5">
    <location>
        <begin position="436"/>
        <end position="486"/>
    </location>
</feature>
<evidence type="ECO:0000256" key="1">
    <source>
        <dbReference type="ARBA" id="ARBA00022723"/>
    </source>
</evidence>
<organism evidence="6 7">
    <name type="scientific">Blumeria graminis f. sp. triticale</name>
    <dbReference type="NCBI Taxonomy" id="1689686"/>
    <lineage>
        <taxon>Eukaryota</taxon>
        <taxon>Fungi</taxon>
        <taxon>Dikarya</taxon>
        <taxon>Ascomycota</taxon>
        <taxon>Pezizomycotina</taxon>
        <taxon>Leotiomycetes</taxon>
        <taxon>Erysiphales</taxon>
        <taxon>Erysiphaceae</taxon>
        <taxon>Blumeria</taxon>
    </lineage>
</organism>
<dbReference type="Pfam" id="PF00628">
    <property type="entry name" value="PHD"/>
    <property type="match status" value="1"/>
</dbReference>
<keyword evidence="3" id="KW-0862">Zinc</keyword>
<feature type="region of interest" description="Disordered" evidence="4">
    <location>
        <begin position="186"/>
        <end position="232"/>
    </location>
</feature>
<feature type="compositionally biased region" description="Basic and acidic residues" evidence="4">
    <location>
        <begin position="212"/>
        <end position="223"/>
    </location>
</feature>
<evidence type="ECO:0000256" key="3">
    <source>
        <dbReference type="ARBA" id="ARBA00022833"/>
    </source>
</evidence>
<dbReference type="PANTHER" id="PTHR14296">
    <property type="entry name" value="REMODELING AND SPACING FACTOR 1"/>
    <property type="match status" value="1"/>
</dbReference>
<dbReference type="InterPro" id="IPR019786">
    <property type="entry name" value="Zinc_finger_PHD-type_CS"/>
</dbReference>
<dbReference type="InterPro" id="IPR028938">
    <property type="entry name" value="Rsf1-like"/>
</dbReference>
<protein>
    <submittedName>
        <fullName evidence="6">BgTH12-07040</fullName>
    </submittedName>
</protein>
<dbReference type="EMBL" id="CAJHIT010000010">
    <property type="protein sequence ID" value="CAD6506110.1"/>
    <property type="molecule type" value="Genomic_DNA"/>
</dbReference>
<accession>A0A9W4D752</accession>
<gene>
    <name evidence="6" type="ORF">BGTH12_LOCUS7468</name>
</gene>
<dbReference type="InterPro" id="IPR019787">
    <property type="entry name" value="Znf_PHD-finger"/>
</dbReference>
<reference evidence="6" key="1">
    <citation type="submission" date="2020-10" db="EMBL/GenBank/DDBJ databases">
        <authorList>
            <person name="Muller C M."/>
        </authorList>
    </citation>
    <scope>NUCLEOTIDE SEQUENCE</scope>
    <source>
        <strain evidence="6">THUN-12</strain>
    </source>
</reference>
<dbReference type="SMART" id="SM00249">
    <property type="entry name" value="PHD"/>
    <property type="match status" value="1"/>
</dbReference>
<comment type="caution">
    <text evidence="6">The sequence shown here is derived from an EMBL/GenBank/DDBJ whole genome shotgun (WGS) entry which is preliminary data.</text>
</comment>
<evidence type="ECO:0000313" key="7">
    <source>
        <dbReference type="Proteomes" id="UP000683417"/>
    </source>
</evidence>
<proteinExistence type="predicted"/>
<feature type="compositionally biased region" description="Basic residues" evidence="4">
    <location>
        <begin position="194"/>
        <end position="211"/>
    </location>
</feature>
<evidence type="ECO:0000256" key="4">
    <source>
        <dbReference type="SAM" id="MobiDB-lite"/>
    </source>
</evidence>